<evidence type="ECO:0000259" key="1">
    <source>
        <dbReference type="PROSITE" id="PS50181"/>
    </source>
</evidence>
<gene>
    <name evidence="2" type="ORF">BXZ70DRAFT_1007009</name>
</gene>
<accession>A0A8K0XR28</accession>
<evidence type="ECO:0000313" key="3">
    <source>
        <dbReference type="Proteomes" id="UP000813824"/>
    </source>
</evidence>
<dbReference type="PROSITE" id="PS50181">
    <property type="entry name" value="FBOX"/>
    <property type="match status" value="1"/>
</dbReference>
<dbReference type="InterPro" id="IPR001810">
    <property type="entry name" value="F-box_dom"/>
</dbReference>
<dbReference type="AlphaFoldDB" id="A0A8K0XR28"/>
<dbReference type="OrthoDB" id="2745718at2759"/>
<sequence>MGAILDLPNEILEKILLQTDLTTISQCRYISKVSKAFNEVISGSISILYKLELAVDGFQDGNIDGMNVAERLEALRSRRSAWAAMQPAFKRKITMGRHALVDITRGHFAWLDDEKALHVLQIPSVFRGIPEKEWVVQGAVGGILANARSRASMDPDEDILLIAEHRRDLNRWVLSIRSLTTGEHRPEAEEADLPSFIADWGAELKPTVYRDYVGLEYVEDKDYNDEFYRYIYNWKTGEVLLSLYGDAVDFTFVSEEYLLVLLANPKSGYAYPEAAISVIHLPTFAPTAHSRRVMTDLSQLQKIATVQLVLPDCEHHDLAYAQYRGCKITAAPTRPWQRLRATFHPAVPGDQNIVIHTGCYGEEGCALILPWSAIRQGIEKGREEQRSLLKWPEWGPRGVAPFRRISTLDKLFTLPWSKGLAVAGSSQINLGPLLSMEYRVRVALSDHGPGKKYGIRGFGDDCIIAFDSNTETEYYILAF</sequence>
<protein>
    <recommendedName>
        <fullName evidence="1">F-box domain-containing protein</fullName>
    </recommendedName>
</protein>
<dbReference type="EMBL" id="JAEVFJ010000011">
    <property type="protein sequence ID" value="KAH8101760.1"/>
    <property type="molecule type" value="Genomic_DNA"/>
</dbReference>
<feature type="domain" description="F-box" evidence="1">
    <location>
        <begin position="1"/>
        <end position="52"/>
    </location>
</feature>
<dbReference type="Proteomes" id="UP000813824">
    <property type="component" value="Unassembled WGS sequence"/>
</dbReference>
<evidence type="ECO:0000313" key="2">
    <source>
        <dbReference type="EMBL" id="KAH8101760.1"/>
    </source>
</evidence>
<organism evidence="2 3">
    <name type="scientific">Cristinia sonorae</name>
    <dbReference type="NCBI Taxonomy" id="1940300"/>
    <lineage>
        <taxon>Eukaryota</taxon>
        <taxon>Fungi</taxon>
        <taxon>Dikarya</taxon>
        <taxon>Basidiomycota</taxon>
        <taxon>Agaricomycotina</taxon>
        <taxon>Agaricomycetes</taxon>
        <taxon>Agaricomycetidae</taxon>
        <taxon>Agaricales</taxon>
        <taxon>Pleurotineae</taxon>
        <taxon>Stephanosporaceae</taxon>
        <taxon>Cristinia</taxon>
    </lineage>
</organism>
<name>A0A8K0XR28_9AGAR</name>
<keyword evidence="3" id="KW-1185">Reference proteome</keyword>
<comment type="caution">
    <text evidence="2">The sequence shown here is derived from an EMBL/GenBank/DDBJ whole genome shotgun (WGS) entry which is preliminary data.</text>
</comment>
<proteinExistence type="predicted"/>
<reference evidence="2" key="1">
    <citation type="journal article" date="2021" name="New Phytol.">
        <title>Evolutionary innovations through gain and loss of genes in the ectomycorrhizal Boletales.</title>
        <authorList>
            <person name="Wu G."/>
            <person name="Miyauchi S."/>
            <person name="Morin E."/>
            <person name="Kuo A."/>
            <person name="Drula E."/>
            <person name="Varga T."/>
            <person name="Kohler A."/>
            <person name="Feng B."/>
            <person name="Cao Y."/>
            <person name="Lipzen A."/>
            <person name="Daum C."/>
            <person name="Hundley H."/>
            <person name="Pangilinan J."/>
            <person name="Johnson J."/>
            <person name="Barry K."/>
            <person name="LaButti K."/>
            <person name="Ng V."/>
            <person name="Ahrendt S."/>
            <person name="Min B."/>
            <person name="Choi I.G."/>
            <person name="Park H."/>
            <person name="Plett J.M."/>
            <person name="Magnuson J."/>
            <person name="Spatafora J.W."/>
            <person name="Nagy L.G."/>
            <person name="Henrissat B."/>
            <person name="Grigoriev I.V."/>
            <person name="Yang Z.L."/>
            <person name="Xu J."/>
            <person name="Martin F.M."/>
        </authorList>
    </citation>
    <scope>NUCLEOTIDE SEQUENCE</scope>
    <source>
        <strain evidence="2">KKN 215</strain>
    </source>
</reference>